<evidence type="ECO:0000313" key="2">
    <source>
        <dbReference type="Proteomes" id="UP000319732"/>
    </source>
</evidence>
<dbReference type="SUPFAM" id="SSF54427">
    <property type="entry name" value="NTF2-like"/>
    <property type="match status" value="1"/>
</dbReference>
<dbReference type="PROSITE" id="PS51257">
    <property type="entry name" value="PROKAR_LIPOPROTEIN"/>
    <property type="match status" value="1"/>
</dbReference>
<dbReference type="AlphaFoldDB" id="A0A545T624"/>
<organism evidence="1 2">
    <name type="scientific">Exilibacterium tricleocarpae</name>
    <dbReference type="NCBI Taxonomy" id="2591008"/>
    <lineage>
        <taxon>Bacteria</taxon>
        <taxon>Pseudomonadati</taxon>
        <taxon>Pseudomonadota</taxon>
        <taxon>Gammaproteobacteria</taxon>
        <taxon>Cellvibrionales</taxon>
        <taxon>Cellvibrionaceae</taxon>
        <taxon>Exilibacterium</taxon>
    </lineage>
</organism>
<dbReference type="RefSeq" id="WP_142928410.1">
    <property type="nucleotide sequence ID" value="NZ_ML660098.1"/>
</dbReference>
<dbReference type="EMBL" id="VHSG01000019">
    <property type="protein sequence ID" value="TQV72680.1"/>
    <property type="molecule type" value="Genomic_DNA"/>
</dbReference>
<sequence length="140" mass="15903">MKCRLLALLAMLLLSACERGSDEQQIRAAVAELTASIEAFDAGDLERQLHPDFAANRKMTRQEAKRLLLFYRLRQQAVSVKVPSLEVILDPVYTDRATTRASALLTSSDGLIPDEGRFITATGRWLKEDDRWLLQQLDWE</sequence>
<dbReference type="OrthoDB" id="8905050at2"/>
<protein>
    <recommendedName>
        <fullName evidence="3">Nuclear transport factor 2 family protein</fullName>
    </recommendedName>
</protein>
<proteinExistence type="predicted"/>
<name>A0A545T624_9GAMM</name>
<evidence type="ECO:0000313" key="1">
    <source>
        <dbReference type="EMBL" id="TQV72680.1"/>
    </source>
</evidence>
<reference evidence="1 2" key="1">
    <citation type="submission" date="2019-06" db="EMBL/GenBank/DDBJ databases">
        <title>Whole genome sequence for Cellvibrionaceae sp. R142.</title>
        <authorList>
            <person name="Wang G."/>
        </authorList>
    </citation>
    <scope>NUCLEOTIDE SEQUENCE [LARGE SCALE GENOMIC DNA]</scope>
    <source>
        <strain evidence="1 2">R142</strain>
    </source>
</reference>
<evidence type="ECO:0008006" key="3">
    <source>
        <dbReference type="Google" id="ProtNLM"/>
    </source>
</evidence>
<gene>
    <name evidence="1" type="ORF">FKG94_18500</name>
</gene>
<dbReference type="Proteomes" id="UP000319732">
    <property type="component" value="Unassembled WGS sequence"/>
</dbReference>
<keyword evidence="2" id="KW-1185">Reference proteome</keyword>
<comment type="caution">
    <text evidence="1">The sequence shown here is derived from an EMBL/GenBank/DDBJ whole genome shotgun (WGS) entry which is preliminary data.</text>
</comment>
<dbReference type="InterPro" id="IPR032710">
    <property type="entry name" value="NTF2-like_dom_sf"/>
</dbReference>
<accession>A0A545T624</accession>